<gene>
    <name evidence="9" type="ORF">E4634_19785</name>
</gene>
<keyword evidence="2 7" id="KW-0479">Metal-binding</keyword>
<protein>
    <submittedName>
        <fullName evidence="9">Fe2+-dependent dioxygenase</fullName>
    </submittedName>
</protein>
<name>A0A4Z0LVD5_9GAMM</name>
<dbReference type="Pfam" id="PF13640">
    <property type="entry name" value="2OG-FeII_Oxy_3"/>
    <property type="match status" value="1"/>
</dbReference>
<dbReference type="GO" id="GO:0016706">
    <property type="term" value="F:2-oxoglutarate-dependent dioxygenase activity"/>
    <property type="evidence" value="ECO:0007669"/>
    <property type="project" value="UniProtKB-UniRule"/>
</dbReference>
<dbReference type="InterPro" id="IPR044862">
    <property type="entry name" value="Pro_4_hyd_alph_FE2OG_OXY"/>
</dbReference>
<comment type="caution">
    <text evidence="9">The sequence shown here is derived from an EMBL/GenBank/DDBJ whole genome shotgun (WGS) entry which is preliminary data.</text>
</comment>
<accession>A0A4Z0LVD5</accession>
<feature type="binding site" evidence="7">
    <location>
        <position position="97"/>
    </location>
    <ligand>
        <name>Fe cation</name>
        <dbReference type="ChEBI" id="CHEBI:24875"/>
    </ligand>
</feature>
<reference evidence="9 10" key="1">
    <citation type="submission" date="2019-04" db="EMBL/GenBank/DDBJ databases">
        <title>Taxonomy of novel Haliea sp. from mangrove soil of West Coast of India.</title>
        <authorList>
            <person name="Verma A."/>
            <person name="Kumar P."/>
            <person name="Krishnamurthi S."/>
        </authorList>
    </citation>
    <scope>NUCLEOTIDE SEQUENCE [LARGE SCALE GENOMIC DNA]</scope>
    <source>
        <strain evidence="9 10">SAOS-164</strain>
    </source>
</reference>
<dbReference type="InterPro" id="IPR023550">
    <property type="entry name" value="PKHD_hydroxylase"/>
</dbReference>
<feature type="domain" description="Fe2OG dioxygenase" evidence="8">
    <location>
        <begin position="77"/>
        <end position="177"/>
    </location>
</feature>
<keyword evidence="6 7" id="KW-0408">Iron</keyword>
<dbReference type="SMART" id="SM00702">
    <property type="entry name" value="P4Hc"/>
    <property type="match status" value="1"/>
</dbReference>
<dbReference type="GO" id="GO:0006974">
    <property type="term" value="P:DNA damage response"/>
    <property type="evidence" value="ECO:0007669"/>
    <property type="project" value="TreeGrafter"/>
</dbReference>
<evidence type="ECO:0000256" key="7">
    <source>
        <dbReference type="HAMAP-Rule" id="MF_00657"/>
    </source>
</evidence>
<evidence type="ECO:0000313" key="10">
    <source>
        <dbReference type="Proteomes" id="UP000298050"/>
    </source>
</evidence>
<comment type="cofactor">
    <cofactor evidence="1 7">
        <name>L-ascorbate</name>
        <dbReference type="ChEBI" id="CHEBI:38290"/>
    </cofactor>
</comment>
<dbReference type="NCBIfam" id="NF003975">
    <property type="entry name" value="PRK05467.1-4"/>
    <property type="match status" value="1"/>
</dbReference>
<feature type="binding site" evidence="7">
    <location>
        <position position="95"/>
    </location>
    <ligand>
        <name>Fe cation</name>
        <dbReference type="ChEBI" id="CHEBI:24875"/>
    </ligand>
</feature>
<evidence type="ECO:0000259" key="8">
    <source>
        <dbReference type="PROSITE" id="PS51471"/>
    </source>
</evidence>
<dbReference type="Pfam" id="PF18331">
    <property type="entry name" value="PKHD_C"/>
    <property type="match status" value="1"/>
</dbReference>
<dbReference type="Proteomes" id="UP000298050">
    <property type="component" value="Unassembled WGS sequence"/>
</dbReference>
<dbReference type="RefSeq" id="WP_135446411.1">
    <property type="nucleotide sequence ID" value="NZ_SRLE01000016.1"/>
</dbReference>
<dbReference type="GO" id="GO:0031418">
    <property type="term" value="F:L-ascorbic acid binding"/>
    <property type="evidence" value="ECO:0007669"/>
    <property type="project" value="UniProtKB-KW"/>
</dbReference>
<feature type="binding site" evidence="7">
    <location>
        <position position="158"/>
    </location>
    <ligand>
        <name>Fe cation</name>
        <dbReference type="ChEBI" id="CHEBI:24875"/>
    </ligand>
</feature>
<proteinExistence type="inferred from homology"/>
<dbReference type="EMBL" id="SRLE01000016">
    <property type="protein sequence ID" value="TGD71088.1"/>
    <property type="molecule type" value="Genomic_DNA"/>
</dbReference>
<keyword evidence="4 7" id="KW-0223">Dioxygenase</keyword>
<evidence type="ECO:0000256" key="3">
    <source>
        <dbReference type="ARBA" id="ARBA00022896"/>
    </source>
</evidence>
<dbReference type="AlphaFoldDB" id="A0A4Z0LVD5"/>
<dbReference type="InterPro" id="IPR041097">
    <property type="entry name" value="PKHD_C"/>
</dbReference>
<dbReference type="PANTHER" id="PTHR41536">
    <property type="entry name" value="PKHD-TYPE HYDROXYLASE YBIX"/>
    <property type="match status" value="1"/>
</dbReference>
<evidence type="ECO:0000256" key="6">
    <source>
        <dbReference type="ARBA" id="ARBA00023004"/>
    </source>
</evidence>
<dbReference type="SUPFAM" id="SSF51197">
    <property type="entry name" value="Clavaminate synthase-like"/>
    <property type="match status" value="1"/>
</dbReference>
<evidence type="ECO:0000256" key="5">
    <source>
        <dbReference type="ARBA" id="ARBA00023002"/>
    </source>
</evidence>
<evidence type="ECO:0000256" key="2">
    <source>
        <dbReference type="ARBA" id="ARBA00022723"/>
    </source>
</evidence>
<dbReference type="InterPro" id="IPR005123">
    <property type="entry name" value="Oxoglu/Fe-dep_dioxygenase_dom"/>
</dbReference>
<dbReference type="HAMAP" id="MF_00657">
    <property type="entry name" value="Hydroxyl_YbiX"/>
    <property type="match status" value="1"/>
</dbReference>
<comment type="cofactor">
    <cofactor evidence="7">
        <name>Fe(2+)</name>
        <dbReference type="ChEBI" id="CHEBI:29033"/>
    </cofactor>
    <text evidence="7">Binds 1 Fe(2+) ion per subunit.</text>
</comment>
<keyword evidence="10" id="KW-1185">Reference proteome</keyword>
<evidence type="ECO:0000313" key="9">
    <source>
        <dbReference type="EMBL" id="TGD71088.1"/>
    </source>
</evidence>
<sequence length="226" mass="24517">MVVIEQLLSAQEVGDFRARLADAPWQDGCRTAEGMAADVKNNGQADPADAGVRALANALLARLGQNPRFTAAALPQRIFPPCFNRYGEGETYGFHVDAAIMRIPGTQDVLRSDVSGTVFLSDPDEYDGGELVIQTHYGEQALKLPAGSMVVYPSSSLHRVTPVTRGQRLAAITWLQSMVPGAETRATLFELDLAIQSLLAAGTATREQLDALHHVYHNLIRQHAQL</sequence>
<evidence type="ECO:0000256" key="1">
    <source>
        <dbReference type="ARBA" id="ARBA00001961"/>
    </source>
</evidence>
<organism evidence="9 10">
    <name type="scientific">Mangrovimicrobium sediminis</name>
    <dbReference type="NCBI Taxonomy" id="2562682"/>
    <lineage>
        <taxon>Bacteria</taxon>
        <taxon>Pseudomonadati</taxon>
        <taxon>Pseudomonadota</taxon>
        <taxon>Gammaproteobacteria</taxon>
        <taxon>Cellvibrionales</taxon>
        <taxon>Halieaceae</taxon>
        <taxon>Mangrovimicrobium</taxon>
    </lineage>
</organism>
<dbReference type="GO" id="GO:0006879">
    <property type="term" value="P:intracellular iron ion homeostasis"/>
    <property type="evidence" value="ECO:0007669"/>
    <property type="project" value="TreeGrafter"/>
</dbReference>
<dbReference type="Gene3D" id="2.60.120.620">
    <property type="entry name" value="q2cbj1_9rhob like domain"/>
    <property type="match status" value="1"/>
</dbReference>
<feature type="binding site" evidence="7">
    <location>
        <position position="168"/>
    </location>
    <ligand>
        <name>2-oxoglutarate</name>
        <dbReference type="ChEBI" id="CHEBI:16810"/>
    </ligand>
</feature>
<keyword evidence="5 7" id="KW-0560">Oxidoreductase</keyword>
<dbReference type="Gene3D" id="4.10.860.20">
    <property type="entry name" value="Rabenosyn, Rab binding domain"/>
    <property type="match status" value="1"/>
</dbReference>
<dbReference type="PANTHER" id="PTHR41536:SF1">
    <property type="entry name" value="PKHD-TYPE HYDROXYLASE YBIX"/>
    <property type="match status" value="1"/>
</dbReference>
<dbReference type="PROSITE" id="PS51471">
    <property type="entry name" value="FE2OG_OXY"/>
    <property type="match status" value="1"/>
</dbReference>
<dbReference type="OrthoDB" id="9812472at2"/>
<dbReference type="NCBIfam" id="NF003974">
    <property type="entry name" value="PRK05467.1-3"/>
    <property type="match status" value="1"/>
</dbReference>
<evidence type="ECO:0000256" key="4">
    <source>
        <dbReference type="ARBA" id="ARBA00022964"/>
    </source>
</evidence>
<dbReference type="GO" id="GO:0005506">
    <property type="term" value="F:iron ion binding"/>
    <property type="evidence" value="ECO:0007669"/>
    <property type="project" value="UniProtKB-UniRule"/>
</dbReference>
<dbReference type="InterPro" id="IPR006620">
    <property type="entry name" value="Pro_4_hyd_alph"/>
</dbReference>
<keyword evidence="3 7" id="KW-0847">Vitamin C</keyword>